<keyword evidence="2" id="KW-1185">Reference proteome</keyword>
<dbReference type="AlphaFoldDB" id="A0A066W030"/>
<protein>
    <submittedName>
        <fullName evidence="1">Uncharacterized protein</fullName>
    </submittedName>
</protein>
<sequence length="75" mass="8199">MANPQFIALLQEGSWPRLLEVVVHAFSTTHTEALRAQPGNLFFARASTRLPTLTLPTPLPPSRALASHECSFTDA</sequence>
<dbReference type="RefSeq" id="XP_013243811.1">
    <property type="nucleotide sequence ID" value="XM_013388357.1"/>
</dbReference>
<accession>A0A066W030</accession>
<proteinExistence type="predicted"/>
<dbReference type="GeneID" id="25264270"/>
<name>A0A066W030_TILAU</name>
<evidence type="ECO:0000313" key="1">
    <source>
        <dbReference type="EMBL" id="KDN47322.1"/>
    </source>
</evidence>
<dbReference type="Proteomes" id="UP000027361">
    <property type="component" value="Unassembled WGS sequence"/>
</dbReference>
<dbReference type="InParanoid" id="A0A066W030"/>
<evidence type="ECO:0000313" key="2">
    <source>
        <dbReference type="Proteomes" id="UP000027361"/>
    </source>
</evidence>
<dbReference type="HOGENOM" id="CLU_2672856_0_0_1"/>
<dbReference type="EMBL" id="JMSN01000030">
    <property type="protein sequence ID" value="KDN47322.1"/>
    <property type="molecule type" value="Genomic_DNA"/>
</dbReference>
<organism evidence="1 2">
    <name type="scientific">Tilletiaria anomala (strain ATCC 24038 / CBS 436.72 / UBC 951)</name>
    <dbReference type="NCBI Taxonomy" id="1037660"/>
    <lineage>
        <taxon>Eukaryota</taxon>
        <taxon>Fungi</taxon>
        <taxon>Dikarya</taxon>
        <taxon>Basidiomycota</taxon>
        <taxon>Ustilaginomycotina</taxon>
        <taxon>Exobasidiomycetes</taxon>
        <taxon>Georgefischeriales</taxon>
        <taxon>Tilletiariaceae</taxon>
        <taxon>Tilletiaria</taxon>
    </lineage>
</organism>
<gene>
    <name evidence="1" type="ORF">K437DRAFT_255861</name>
</gene>
<reference evidence="1 2" key="1">
    <citation type="submission" date="2014-05" db="EMBL/GenBank/DDBJ databases">
        <title>Draft genome sequence of a rare smut relative, Tilletiaria anomala UBC 951.</title>
        <authorList>
            <consortium name="DOE Joint Genome Institute"/>
            <person name="Toome M."/>
            <person name="Kuo A."/>
            <person name="Henrissat B."/>
            <person name="Lipzen A."/>
            <person name="Tritt A."/>
            <person name="Yoshinaga Y."/>
            <person name="Zane M."/>
            <person name="Barry K."/>
            <person name="Grigoriev I.V."/>
            <person name="Spatafora J.W."/>
            <person name="Aimea M.C."/>
        </authorList>
    </citation>
    <scope>NUCLEOTIDE SEQUENCE [LARGE SCALE GENOMIC DNA]</scope>
    <source>
        <strain evidence="1 2">UBC 951</strain>
    </source>
</reference>
<comment type="caution">
    <text evidence="1">The sequence shown here is derived from an EMBL/GenBank/DDBJ whole genome shotgun (WGS) entry which is preliminary data.</text>
</comment>